<dbReference type="EMBL" id="AGWY01000007">
    <property type="protein sequence ID" value="EKS37637.1"/>
    <property type="molecule type" value="Genomic_DNA"/>
</dbReference>
<sequence length="392" mass="42064">MRILSGVCAGVIALSASGVRADDDFIASLRLRGGYDTNPQFSTGAGIGGSAFIGTDMALAAGTKEKDYSYGVAAEASTTQYGNPLAVPSLSGKVILRGTYGGEAANIASTTTIADTNTYNLRSSDLIQSLKGEVKFGAVKLFTTVEGARSSLNQTNAIFQDFLPSPQVYLRGTLIPGIAYVRDKFEIGASVNLSVRRYEKELDDFGYRRDNERVQPFLFAKYQDKDITFFGSVSNLRATFHDVDFTNVDTILFDTSLSWHVAPFTLDLAAYRRASETTFPISPITIDTAYTAKARWQVEPKLTLTAGVGYATTDYLDSPFSAQTWTYGIGASHDLGNGYALGLDLSRAQGTLISGEKASAVIVSTSLTKKFSPFAPDKAKEASKDKSAVTKG</sequence>
<comment type="caution">
    <text evidence="1">The sequence shown here is derived from an EMBL/GenBank/DDBJ whole genome shotgun (WGS) entry which is preliminary data.</text>
</comment>
<dbReference type="InterPro" id="IPR011250">
    <property type="entry name" value="OMP/PagP_B-barrel"/>
</dbReference>
<evidence type="ECO:0000313" key="1">
    <source>
        <dbReference type="EMBL" id="EKS37637.1"/>
    </source>
</evidence>
<keyword evidence="2" id="KW-1185">Reference proteome</keyword>
<gene>
    <name evidence="1" type="ORF">HMPREF9696_01587</name>
</gene>
<proteinExistence type="predicted"/>
<dbReference type="Gene3D" id="2.40.160.10">
    <property type="entry name" value="Porin"/>
    <property type="match status" value="1"/>
</dbReference>
<reference evidence="1 2" key="1">
    <citation type="submission" date="2012-04" db="EMBL/GenBank/DDBJ databases">
        <title>The Genome Sequence of Afipia clevelandensis ATCC 49720.</title>
        <authorList>
            <consortium name="The Broad Institute Genome Sequencing Platform"/>
            <person name="Earl A."/>
            <person name="Ward D."/>
            <person name="Feldgarden M."/>
            <person name="Gevers D."/>
            <person name="Huys G."/>
            <person name="Walker B."/>
            <person name="Young S.K."/>
            <person name="Zeng Q."/>
            <person name="Gargeya S."/>
            <person name="Fitzgerald M."/>
            <person name="Haas B."/>
            <person name="Abouelleil A."/>
            <person name="Alvarado L."/>
            <person name="Arachchi H.M."/>
            <person name="Berlin A."/>
            <person name="Chapman S.B."/>
            <person name="Goldberg J."/>
            <person name="Griggs A."/>
            <person name="Gujja S."/>
            <person name="Hansen M."/>
            <person name="Howarth C."/>
            <person name="Imamovic A."/>
            <person name="Larimer J."/>
            <person name="McCowen C."/>
            <person name="Montmayeur A."/>
            <person name="Murphy C."/>
            <person name="Neiman D."/>
            <person name="Pearson M."/>
            <person name="Priest M."/>
            <person name="Roberts A."/>
            <person name="Saif S."/>
            <person name="Shea T."/>
            <person name="Sisk P."/>
            <person name="Sykes S."/>
            <person name="Wortman J."/>
            <person name="Nusbaum C."/>
            <person name="Birren B."/>
        </authorList>
    </citation>
    <scope>NUCLEOTIDE SEQUENCE [LARGE SCALE GENOMIC DNA]</scope>
    <source>
        <strain evidence="1 2">ATCC 49720</strain>
    </source>
</reference>
<protein>
    <recommendedName>
        <fullName evidence="3">Outer membrane protein transport protein (OMPP1/FadL/TodX)</fullName>
    </recommendedName>
</protein>
<name>K8P4Y9_9BRAD</name>
<evidence type="ECO:0008006" key="3">
    <source>
        <dbReference type="Google" id="ProtNLM"/>
    </source>
</evidence>
<accession>K8P4Y9</accession>
<evidence type="ECO:0000313" key="2">
    <source>
        <dbReference type="Proteomes" id="UP000001095"/>
    </source>
</evidence>
<dbReference type="HOGENOM" id="CLU_709104_0_0_5"/>
<dbReference type="AlphaFoldDB" id="K8P4Y9"/>
<dbReference type="InterPro" id="IPR018759">
    <property type="entry name" value="BBP2_2"/>
</dbReference>
<dbReference type="InterPro" id="IPR023614">
    <property type="entry name" value="Porin_dom_sf"/>
</dbReference>
<dbReference type="RefSeq" id="WP_002712453.1">
    <property type="nucleotide sequence ID" value="NZ_KB375281.1"/>
</dbReference>
<dbReference type="PATRIC" id="fig|883079.3.peg.1615"/>
<dbReference type="OrthoDB" id="8125052at2"/>
<organism evidence="1 2">
    <name type="scientific">Afipia clevelandensis ATCC 49720</name>
    <dbReference type="NCBI Taxonomy" id="883079"/>
    <lineage>
        <taxon>Bacteria</taxon>
        <taxon>Pseudomonadati</taxon>
        <taxon>Pseudomonadota</taxon>
        <taxon>Alphaproteobacteria</taxon>
        <taxon>Hyphomicrobiales</taxon>
        <taxon>Nitrobacteraceae</taxon>
        <taxon>Afipia</taxon>
    </lineage>
</organism>
<dbReference type="Proteomes" id="UP000001095">
    <property type="component" value="Unassembled WGS sequence"/>
</dbReference>
<dbReference type="SUPFAM" id="SSF56925">
    <property type="entry name" value="OMPA-like"/>
    <property type="match status" value="1"/>
</dbReference>
<dbReference type="Pfam" id="PF10082">
    <property type="entry name" value="BBP2_2"/>
    <property type="match status" value="1"/>
</dbReference>